<feature type="region of interest" description="Disordered" evidence="12">
    <location>
        <begin position="711"/>
        <end position="740"/>
    </location>
</feature>
<reference evidence="15" key="1">
    <citation type="journal article" date="2020" name="Stud. Mycol.">
        <title>101 Dothideomycetes genomes: a test case for predicting lifestyles and emergence of pathogens.</title>
        <authorList>
            <person name="Haridas S."/>
            <person name="Albert R."/>
            <person name="Binder M."/>
            <person name="Bloem J."/>
            <person name="Labutti K."/>
            <person name="Salamov A."/>
            <person name="Andreopoulos B."/>
            <person name="Baker S."/>
            <person name="Barry K."/>
            <person name="Bills G."/>
            <person name="Bluhm B."/>
            <person name="Cannon C."/>
            <person name="Castanera R."/>
            <person name="Culley D."/>
            <person name="Daum C."/>
            <person name="Ezra D."/>
            <person name="Gonzalez J."/>
            <person name="Henrissat B."/>
            <person name="Kuo A."/>
            <person name="Liang C."/>
            <person name="Lipzen A."/>
            <person name="Lutzoni F."/>
            <person name="Magnuson J."/>
            <person name="Mondo S."/>
            <person name="Nolan M."/>
            <person name="Ohm R."/>
            <person name="Pangilinan J."/>
            <person name="Park H.-J."/>
            <person name="Ramirez L."/>
            <person name="Alfaro M."/>
            <person name="Sun H."/>
            <person name="Tritt A."/>
            <person name="Yoshinaga Y."/>
            <person name="Zwiers L.-H."/>
            <person name="Turgeon B."/>
            <person name="Goodwin S."/>
            <person name="Spatafora J."/>
            <person name="Crous P."/>
            <person name="Grigoriev I."/>
        </authorList>
    </citation>
    <scope>NUCLEOTIDE SEQUENCE</scope>
    <source>
        <strain evidence="15">Tuck. ex Michener</strain>
    </source>
</reference>
<dbReference type="CDD" id="cd01233">
    <property type="entry name" value="PH_KIFIA_KIFIB"/>
    <property type="match status" value="1"/>
</dbReference>
<dbReference type="InterPro" id="IPR011993">
    <property type="entry name" value="PH-like_dom_sf"/>
</dbReference>
<dbReference type="PROSITE" id="PS00411">
    <property type="entry name" value="KINESIN_MOTOR_1"/>
    <property type="match status" value="1"/>
</dbReference>
<evidence type="ECO:0000256" key="2">
    <source>
        <dbReference type="ARBA" id="ARBA00022448"/>
    </source>
</evidence>
<dbReference type="FunFam" id="2.60.200.20:FF:000021">
    <property type="entry name" value="Kinesin family protein"/>
    <property type="match status" value="1"/>
</dbReference>
<name>A0A6A6HJ03_VIRVR</name>
<evidence type="ECO:0000256" key="12">
    <source>
        <dbReference type="SAM" id="MobiDB-lite"/>
    </source>
</evidence>
<dbReference type="Gene3D" id="6.10.250.2520">
    <property type="match status" value="1"/>
</dbReference>
<dbReference type="InterPro" id="IPR027417">
    <property type="entry name" value="P-loop_NTPase"/>
</dbReference>
<sequence length="1637" mass="183217">MASVGGGNIKVVVRVRPFNARERDRGAKCIVQMKDSQTVLTPPTSADPKSKGVKAALDGAKTFAFDRSYWSFDRGDAHFAGQENLFGDLGMPLLDNAFQGYNNCIFAYGQTGSGKSYSMMGYGEEAGVIPKICQNMYERIEDITKNDKNLTCTVEVSYLEIYNERVRDLLNPATKGNLKVREHPSTGPYVEDLAKLVVRSFQEIENLMDEGNKARTVAATNMNETSSRSHAVFTLTLTQKRHDVETKMDTEKVAKISLVDLAGSERATSTGATGARLKEGAEINRSLSTLGRVIAALADMSSGKAKKNAANLVPYRDSVLTWLLKDSLGGNSLTAMIAAISPADINFEETLSTLRYADSAKRIKNHAVVNEDPNARMIRELKEELAQLRSKLGGGVSVGGAGGAGAPAEEQYAPDTPLEKQMVSITQSDGTVKKVSKAEIAEQLDQSEKLYQDLNQTWEEKLTKTEQIHKEREAALEELGISIEKGFVGMSTPKKMPHLVNLSDDPLLAECLVYNLKPGTTTVGNDEAATNAEIRLNGSKILQDHCTFENVDGTVTVVPKDNAAVMVNGVRIEQPKRLRSGYRVILGDFHIFRFNHPQEARQERAEQGSLLRHSVTVAQLDSPSPRPSGHERSHSSLSRPDSEAELAEETPRSQSPAPITRGGRDSDWSFARREAVSAVLGGDQKISNLTDDELDGLFDDLQKVRAWRKGRPESRMLEHEDDTDSVSSHPQRDKYLSNGTLDNFSLDTAITIPSTPQHGEEDERIKLVREDMQHQLEKQKEEYQAKLKTAEESNMEIEEIREEKARMEQSLAAVREDMERQLQEQKEEFERKINELLQPPTPVKPMTNGTHVETHDQPLEKAAKAFRHWRSRRYVAMAEAILQHASTLKEAQVMSQQMDKHVVFQFTVVDVGHTFASSYDLVLAGITAEDDDILDHSPKPCIGVRLVDFKHSVVHLWSLDKLHHRVRHMRQMFQYFDKPELSQHFRLENPFSEACLPEYTRIGDTDVALAAVFESRVQDFTLDVFSPFTTNTVGVIRLSLEPSSAEAPSSTLKFNVVMHDMVGFPEREGTNVHAQLFMPGISEENGATTTQVINGFDEGPVRFESVHSMSLPVDSPRDSVLRVSIFAKVTSMHLDKLLSWDDMRDAARRPNVKRTNSRLPETEFYNEERHDIFARAQILEIGEEGTYEPVEVIQNSALDEGTYQLHQGLQRRIVVKLTHSSGQALEWRDISHLRIGKILLVDGNGRIPDMSSPLPDVLLKLTSPPQVTDNADGTSNVTLLGQWDSSVHSSLLLDRVTNEKYRVQASLSWDVTCEKLSDKMTFTLKISMQIRPRSYLRPKSVFGQLLNTTRIVHSTIGMFAVGIKPTSAKRAIDLWRMNTQHDYVKGEEMLSGWAPRGISLVRDFINSRKRRQRISEMEAARSVLSSKALTIQNPVKPTVDSTSDILVLDSRQEALLRRTLSLWQTKKDIPEIILVKENLEPPANGAAFAPSYTSLSPNDQDYTSNTNPTLIAEVHYIPKNPSLLKSGSLLTPTPDSTRWARRHVELRQPYLHIHSVPEGDELNAINLRNARIDHQPQLAKLLQRPSANIFAVYAERNTYLFAARTERDKVEWILKIDQSYFGSPTSGSSGRRTPVEE</sequence>
<dbReference type="Pfam" id="PF12423">
    <property type="entry name" value="KIF1B"/>
    <property type="match status" value="1"/>
</dbReference>
<evidence type="ECO:0000256" key="4">
    <source>
        <dbReference type="ARBA" id="ARBA00022701"/>
    </source>
</evidence>
<dbReference type="Pfam" id="PF00225">
    <property type="entry name" value="Kinesin"/>
    <property type="match status" value="1"/>
</dbReference>
<keyword evidence="6 10" id="KW-0067">ATP-binding</keyword>
<dbReference type="EMBL" id="ML991777">
    <property type="protein sequence ID" value="KAF2238086.1"/>
    <property type="molecule type" value="Genomic_DNA"/>
</dbReference>
<dbReference type="PRINTS" id="PR00380">
    <property type="entry name" value="KINESINHEAVY"/>
</dbReference>
<comment type="similarity">
    <text evidence="10">Belongs to the TRAFAC class myosin-kinesin ATPase superfamily. Kinesin family.</text>
</comment>
<dbReference type="InterPro" id="IPR036961">
    <property type="entry name" value="Kinesin_motor_dom_sf"/>
</dbReference>
<dbReference type="Gene3D" id="2.30.29.30">
    <property type="entry name" value="Pleckstrin-homology domain (PH domain)/Phosphotyrosine-binding domain (PTB)"/>
    <property type="match status" value="1"/>
</dbReference>
<dbReference type="GO" id="GO:0008017">
    <property type="term" value="F:microtubule binding"/>
    <property type="evidence" value="ECO:0007669"/>
    <property type="project" value="InterPro"/>
</dbReference>
<dbReference type="SUPFAM" id="SSF50729">
    <property type="entry name" value="PH domain-like"/>
    <property type="match status" value="1"/>
</dbReference>
<dbReference type="CDD" id="cd06503">
    <property type="entry name" value="ATP-synt_Fo_b"/>
    <property type="match status" value="1"/>
</dbReference>
<dbReference type="GO" id="GO:0005524">
    <property type="term" value="F:ATP binding"/>
    <property type="evidence" value="ECO:0007669"/>
    <property type="project" value="UniProtKB-UniRule"/>
</dbReference>
<dbReference type="OrthoDB" id="3176171at2759"/>
<evidence type="ECO:0000259" key="14">
    <source>
        <dbReference type="PROSITE" id="PS50067"/>
    </source>
</evidence>
<dbReference type="InterPro" id="IPR000253">
    <property type="entry name" value="FHA_dom"/>
</dbReference>
<dbReference type="SUPFAM" id="SSF52540">
    <property type="entry name" value="P-loop containing nucleoside triphosphate hydrolases"/>
    <property type="match status" value="1"/>
</dbReference>
<dbReference type="InterPro" id="IPR032405">
    <property type="entry name" value="Kinesin_assoc"/>
</dbReference>
<feature type="coiled-coil region" evidence="11">
    <location>
        <begin position="769"/>
        <end position="839"/>
    </location>
</feature>
<evidence type="ECO:0000256" key="3">
    <source>
        <dbReference type="ARBA" id="ARBA00022490"/>
    </source>
</evidence>
<dbReference type="InterPro" id="IPR001752">
    <property type="entry name" value="Kinesin_motor_dom"/>
</dbReference>
<evidence type="ECO:0000256" key="10">
    <source>
        <dbReference type="PROSITE-ProRule" id="PRU00283"/>
    </source>
</evidence>
<keyword evidence="8 10" id="KW-0505">Motor protein</keyword>
<feature type="binding site" evidence="10">
    <location>
        <begin position="109"/>
        <end position="116"/>
    </location>
    <ligand>
        <name>ATP</name>
        <dbReference type="ChEBI" id="CHEBI:30616"/>
    </ligand>
</feature>
<dbReference type="InterPro" id="IPR049780">
    <property type="entry name" value="PH_KIFIA_KIFIB"/>
</dbReference>
<accession>A0A6A6HJ03</accession>
<feature type="domain" description="PH" evidence="13">
    <location>
        <begin position="1522"/>
        <end position="1621"/>
    </location>
</feature>
<evidence type="ECO:0000256" key="11">
    <source>
        <dbReference type="SAM" id="Coils"/>
    </source>
</evidence>
<keyword evidence="4" id="KW-0493">Microtubule</keyword>
<organism evidence="15 16">
    <name type="scientific">Viridothelium virens</name>
    <name type="common">Speckled blister lichen</name>
    <name type="synonym">Trypethelium virens</name>
    <dbReference type="NCBI Taxonomy" id="1048519"/>
    <lineage>
        <taxon>Eukaryota</taxon>
        <taxon>Fungi</taxon>
        <taxon>Dikarya</taxon>
        <taxon>Ascomycota</taxon>
        <taxon>Pezizomycotina</taxon>
        <taxon>Dothideomycetes</taxon>
        <taxon>Dothideomycetes incertae sedis</taxon>
        <taxon>Trypetheliales</taxon>
        <taxon>Trypetheliaceae</taxon>
        <taxon>Viridothelium</taxon>
    </lineage>
</organism>
<dbReference type="PROSITE" id="PS50003">
    <property type="entry name" value="PH_DOMAIN"/>
    <property type="match status" value="1"/>
</dbReference>
<keyword evidence="16" id="KW-1185">Reference proteome</keyword>
<evidence type="ECO:0000256" key="9">
    <source>
        <dbReference type="ARBA" id="ARBA00023212"/>
    </source>
</evidence>
<dbReference type="SMART" id="SM00240">
    <property type="entry name" value="FHA"/>
    <property type="match status" value="1"/>
</dbReference>
<keyword evidence="5 10" id="KW-0547">Nucleotide-binding</keyword>
<proteinExistence type="inferred from homology"/>
<comment type="subcellular location">
    <subcellularLocation>
        <location evidence="1">Cytoplasm</location>
        <location evidence="1">Cytoskeleton</location>
    </subcellularLocation>
</comment>
<dbReference type="PANTHER" id="PTHR47117">
    <property type="entry name" value="STAR-RELATED LIPID TRANSFER PROTEIN 9"/>
    <property type="match status" value="1"/>
</dbReference>
<keyword evidence="7 11" id="KW-0175">Coiled coil</keyword>
<evidence type="ECO:0000256" key="8">
    <source>
        <dbReference type="ARBA" id="ARBA00023175"/>
    </source>
</evidence>
<evidence type="ECO:0000313" key="15">
    <source>
        <dbReference type="EMBL" id="KAF2238086.1"/>
    </source>
</evidence>
<dbReference type="CDD" id="cd22705">
    <property type="entry name" value="FHA_KIF1"/>
    <property type="match status" value="1"/>
</dbReference>
<protein>
    <submittedName>
        <fullName evidence="15">Kinesin-domain-containing protein</fullName>
    </submittedName>
</protein>
<dbReference type="InterPro" id="IPR022140">
    <property type="entry name" value="Kinesin-like_KIF1-typ"/>
</dbReference>
<evidence type="ECO:0000256" key="5">
    <source>
        <dbReference type="ARBA" id="ARBA00022741"/>
    </source>
</evidence>
<dbReference type="Gene3D" id="2.60.200.20">
    <property type="match status" value="1"/>
</dbReference>
<dbReference type="SUPFAM" id="SSF49879">
    <property type="entry name" value="SMAD/FHA domain"/>
    <property type="match status" value="1"/>
</dbReference>
<dbReference type="InterPro" id="IPR001849">
    <property type="entry name" value="PH_domain"/>
</dbReference>
<dbReference type="Gene3D" id="3.40.850.10">
    <property type="entry name" value="Kinesin motor domain"/>
    <property type="match status" value="1"/>
</dbReference>
<dbReference type="FunFam" id="3.40.850.10:FF:000047">
    <property type="entry name" value="Kinesin family protein"/>
    <property type="match status" value="1"/>
</dbReference>
<feature type="region of interest" description="Disordered" evidence="12">
    <location>
        <begin position="618"/>
        <end position="667"/>
    </location>
</feature>
<dbReference type="GO" id="GO:0005874">
    <property type="term" value="C:microtubule"/>
    <property type="evidence" value="ECO:0007669"/>
    <property type="project" value="UniProtKB-KW"/>
</dbReference>
<dbReference type="SMART" id="SM00233">
    <property type="entry name" value="PH"/>
    <property type="match status" value="1"/>
</dbReference>
<dbReference type="Pfam" id="PF16183">
    <property type="entry name" value="Kinesin_assoc"/>
    <property type="match status" value="1"/>
</dbReference>
<dbReference type="SMART" id="SM00129">
    <property type="entry name" value="KISc"/>
    <property type="match status" value="1"/>
</dbReference>
<dbReference type="InterPro" id="IPR008984">
    <property type="entry name" value="SMAD_FHA_dom_sf"/>
</dbReference>
<evidence type="ECO:0000256" key="1">
    <source>
        <dbReference type="ARBA" id="ARBA00004245"/>
    </source>
</evidence>
<dbReference type="GO" id="GO:0047496">
    <property type="term" value="P:vesicle transport along microtubule"/>
    <property type="evidence" value="ECO:0007669"/>
    <property type="project" value="UniProtKB-ARBA"/>
</dbReference>
<dbReference type="PROSITE" id="PS50067">
    <property type="entry name" value="KINESIN_MOTOR_2"/>
    <property type="match status" value="1"/>
</dbReference>
<dbReference type="CDD" id="cd01365">
    <property type="entry name" value="KISc_KIF1A_KIF1B"/>
    <property type="match status" value="1"/>
</dbReference>
<gene>
    <name evidence="15" type="ORF">EV356DRAFT_529576</name>
</gene>
<evidence type="ECO:0000259" key="13">
    <source>
        <dbReference type="PROSITE" id="PS50003"/>
    </source>
</evidence>
<evidence type="ECO:0000313" key="16">
    <source>
        <dbReference type="Proteomes" id="UP000800092"/>
    </source>
</evidence>
<evidence type="ECO:0000256" key="7">
    <source>
        <dbReference type="ARBA" id="ARBA00023054"/>
    </source>
</evidence>
<dbReference type="Pfam" id="PF12473">
    <property type="entry name" value="DUF3694"/>
    <property type="match status" value="1"/>
</dbReference>
<keyword evidence="9" id="KW-0206">Cytoskeleton</keyword>
<dbReference type="Pfam" id="PF00169">
    <property type="entry name" value="PH"/>
    <property type="match status" value="1"/>
</dbReference>
<dbReference type="GO" id="GO:0005546">
    <property type="term" value="F:phosphatidylinositol-4,5-bisphosphate binding"/>
    <property type="evidence" value="ECO:0007669"/>
    <property type="project" value="UniProtKB-ARBA"/>
</dbReference>
<keyword evidence="2" id="KW-0813">Transport</keyword>
<dbReference type="InterPro" id="IPR022164">
    <property type="entry name" value="Kinesin-like"/>
</dbReference>
<evidence type="ECO:0000256" key="6">
    <source>
        <dbReference type="ARBA" id="ARBA00022840"/>
    </source>
</evidence>
<keyword evidence="3" id="KW-0963">Cytoplasm</keyword>
<dbReference type="InterPro" id="IPR019821">
    <property type="entry name" value="Kinesin_motor_CS"/>
</dbReference>
<dbReference type="GO" id="GO:0008574">
    <property type="term" value="F:plus-end-directed microtubule motor activity"/>
    <property type="evidence" value="ECO:0007669"/>
    <property type="project" value="UniProtKB-ARBA"/>
</dbReference>
<dbReference type="Proteomes" id="UP000800092">
    <property type="component" value="Unassembled WGS sequence"/>
</dbReference>
<feature type="domain" description="Kinesin motor" evidence="14">
    <location>
        <begin position="8"/>
        <end position="363"/>
    </location>
</feature>